<dbReference type="PROSITE" id="PS00061">
    <property type="entry name" value="ADH_SHORT"/>
    <property type="match status" value="1"/>
</dbReference>
<dbReference type="PRINTS" id="PR00081">
    <property type="entry name" value="GDHRDH"/>
</dbReference>
<organism evidence="4 5">
    <name type="scientific">Pseudonocardia zijingensis</name>
    <dbReference type="NCBI Taxonomy" id="153376"/>
    <lineage>
        <taxon>Bacteria</taxon>
        <taxon>Bacillati</taxon>
        <taxon>Actinomycetota</taxon>
        <taxon>Actinomycetes</taxon>
        <taxon>Pseudonocardiales</taxon>
        <taxon>Pseudonocardiaceae</taxon>
        <taxon>Pseudonocardia</taxon>
    </lineage>
</organism>
<feature type="domain" description="Ketoreductase" evidence="3">
    <location>
        <begin position="4"/>
        <end position="189"/>
    </location>
</feature>
<reference evidence="4 5" key="1">
    <citation type="journal article" date="2019" name="Int. J. Syst. Evol. Microbiol.">
        <title>The Global Catalogue of Microorganisms (GCM) 10K type strain sequencing project: providing services to taxonomists for standard genome sequencing and annotation.</title>
        <authorList>
            <consortium name="The Broad Institute Genomics Platform"/>
            <consortium name="The Broad Institute Genome Sequencing Center for Infectious Disease"/>
            <person name="Wu L."/>
            <person name="Ma J."/>
        </authorList>
    </citation>
    <scope>NUCLEOTIDE SEQUENCE [LARGE SCALE GENOMIC DNA]</scope>
    <source>
        <strain evidence="4 5">JCM 11117</strain>
    </source>
</reference>
<dbReference type="Gene3D" id="3.40.50.720">
    <property type="entry name" value="NAD(P)-binding Rossmann-like Domain"/>
    <property type="match status" value="1"/>
</dbReference>
<keyword evidence="5" id="KW-1185">Reference proteome</keyword>
<comment type="similarity">
    <text evidence="1">Belongs to the short-chain dehydrogenases/reductases (SDR) family.</text>
</comment>
<dbReference type="InterPro" id="IPR036291">
    <property type="entry name" value="NAD(P)-bd_dom_sf"/>
</dbReference>
<dbReference type="SUPFAM" id="SSF51735">
    <property type="entry name" value="NAD(P)-binding Rossmann-fold domains"/>
    <property type="match status" value="1"/>
</dbReference>
<dbReference type="PANTHER" id="PTHR43639">
    <property type="entry name" value="OXIDOREDUCTASE, SHORT-CHAIN DEHYDROGENASE/REDUCTASE FAMILY (AFU_ORTHOLOGUE AFUA_5G02870)"/>
    <property type="match status" value="1"/>
</dbReference>
<sequence length="257" mass="27058">MSPRRVLVTGAAGRIGTAIAERFCREGDTVVGVDFRPDDLESAMKPFVTAGTATTVVADLRDATATDELIPQVWESTGPVDVLVNVAAYIPVDRFIEMTAARWDEVMAVNLRAPMQLTVALARLARDADRTASVVTISSGAATRARPGAAHYTTSKAAVEMMVRNAAIELAPDIRVNAVSPGFVPVDSPVNRVSAEYLRTLTGNPMGRPGHPGDIANAVHWIAGDEASWVTGSVLRVDGGATAGNAALPLQNAGEDW</sequence>
<proteinExistence type="inferred from homology"/>
<dbReference type="Pfam" id="PF13561">
    <property type="entry name" value="adh_short_C2"/>
    <property type="match status" value="1"/>
</dbReference>
<dbReference type="EMBL" id="BAAAHP010000219">
    <property type="protein sequence ID" value="GAA0900347.1"/>
    <property type="molecule type" value="Genomic_DNA"/>
</dbReference>
<keyword evidence="2" id="KW-0560">Oxidoreductase</keyword>
<accession>A0ABN1NAQ0</accession>
<evidence type="ECO:0000313" key="4">
    <source>
        <dbReference type="EMBL" id="GAA0900347.1"/>
    </source>
</evidence>
<gene>
    <name evidence="4" type="ORF">GCM10009559_66200</name>
</gene>
<dbReference type="InterPro" id="IPR020904">
    <property type="entry name" value="Sc_DH/Rdtase_CS"/>
</dbReference>
<dbReference type="CDD" id="cd05233">
    <property type="entry name" value="SDR_c"/>
    <property type="match status" value="1"/>
</dbReference>
<dbReference type="PANTHER" id="PTHR43639:SF1">
    <property type="entry name" value="SHORT-CHAIN DEHYDROGENASE_REDUCTASE FAMILY PROTEIN"/>
    <property type="match status" value="1"/>
</dbReference>
<evidence type="ECO:0000256" key="2">
    <source>
        <dbReference type="ARBA" id="ARBA00023002"/>
    </source>
</evidence>
<evidence type="ECO:0000259" key="3">
    <source>
        <dbReference type="SMART" id="SM00822"/>
    </source>
</evidence>
<name>A0ABN1NAQ0_9PSEU</name>
<dbReference type="SMART" id="SM00822">
    <property type="entry name" value="PKS_KR"/>
    <property type="match status" value="1"/>
</dbReference>
<dbReference type="InterPro" id="IPR002347">
    <property type="entry name" value="SDR_fam"/>
</dbReference>
<dbReference type="RefSeq" id="WP_343945659.1">
    <property type="nucleotide sequence ID" value="NZ_BAAAHP010000219.1"/>
</dbReference>
<evidence type="ECO:0000313" key="5">
    <source>
        <dbReference type="Proteomes" id="UP001499967"/>
    </source>
</evidence>
<dbReference type="Proteomes" id="UP001499967">
    <property type="component" value="Unassembled WGS sequence"/>
</dbReference>
<protein>
    <submittedName>
        <fullName evidence="4">SDR family NAD(P)-dependent oxidoreductase</fullName>
    </submittedName>
</protein>
<comment type="caution">
    <text evidence="4">The sequence shown here is derived from an EMBL/GenBank/DDBJ whole genome shotgun (WGS) entry which is preliminary data.</text>
</comment>
<evidence type="ECO:0000256" key="1">
    <source>
        <dbReference type="ARBA" id="ARBA00006484"/>
    </source>
</evidence>
<dbReference type="InterPro" id="IPR057326">
    <property type="entry name" value="KR_dom"/>
</dbReference>